<proteinExistence type="inferred from homology"/>
<feature type="transmembrane region" description="Helical" evidence="7">
    <location>
        <begin position="315"/>
        <end position="332"/>
    </location>
</feature>
<dbReference type="RefSeq" id="WP_285660638.1">
    <property type="nucleotide sequence ID" value="NZ_BSTX01000001.1"/>
</dbReference>
<dbReference type="InterPro" id="IPR010619">
    <property type="entry name" value="ThrE-like_N"/>
</dbReference>
<gene>
    <name evidence="9" type="ORF">Afil01_02100</name>
</gene>
<evidence type="ECO:0000256" key="2">
    <source>
        <dbReference type="ARBA" id="ARBA00022475"/>
    </source>
</evidence>
<feature type="transmembrane region" description="Helical" evidence="7">
    <location>
        <begin position="371"/>
        <end position="397"/>
    </location>
</feature>
<feature type="transmembrane region" description="Helical" evidence="7">
    <location>
        <begin position="138"/>
        <end position="155"/>
    </location>
</feature>
<feature type="transmembrane region" description="Helical" evidence="7">
    <location>
        <begin position="111"/>
        <end position="132"/>
    </location>
</feature>
<keyword evidence="3 7" id="KW-0812">Transmembrane</keyword>
<keyword evidence="5 7" id="KW-0472">Membrane</keyword>
<protein>
    <submittedName>
        <fullName evidence="9">Membrane protein</fullName>
    </submittedName>
</protein>
<keyword evidence="2" id="KW-1003">Cell membrane</keyword>
<organism evidence="9 10">
    <name type="scientific">Actinorhabdospora filicis</name>
    <dbReference type="NCBI Taxonomy" id="1785913"/>
    <lineage>
        <taxon>Bacteria</taxon>
        <taxon>Bacillati</taxon>
        <taxon>Actinomycetota</taxon>
        <taxon>Actinomycetes</taxon>
        <taxon>Micromonosporales</taxon>
        <taxon>Micromonosporaceae</taxon>
        <taxon>Actinorhabdospora</taxon>
    </lineage>
</organism>
<evidence type="ECO:0000256" key="6">
    <source>
        <dbReference type="ARBA" id="ARBA00034125"/>
    </source>
</evidence>
<dbReference type="GO" id="GO:0022857">
    <property type="term" value="F:transmembrane transporter activity"/>
    <property type="evidence" value="ECO:0007669"/>
    <property type="project" value="InterPro"/>
</dbReference>
<feature type="transmembrane region" description="Helical" evidence="7">
    <location>
        <begin position="162"/>
        <end position="180"/>
    </location>
</feature>
<comment type="similarity">
    <text evidence="6">Belongs to the ThrE exporter (TC 2.A.79) family.</text>
</comment>
<evidence type="ECO:0000256" key="5">
    <source>
        <dbReference type="ARBA" id="ARBA00023136"/>
    </source>
</evidence>
<feature type="transmembrane region" description="Helical" evidence="7">
    <location>
        <begin position="262"/>
        <end position="284"/>
    </location>
</feature>
<dbReference type="GO" id="GO:0015744">
    <property type="term" value="P:succinate transport"/>
    <property type="evidence" value="ECO:0007669"/>
    <property type="project" value="TreeGrafter"/>
</dbReference>
<comment type="caution">
    <text evidence="9">The sequence shown here is derived from an EMBL/GenBank/DDBJ whole genome shotgun (WGS) entry which is preliminary data.</text>
</comment>
<evidence type="ECO:0000259" key="8">
    <source>
        <dbReference type="Pfam" id="PF06738"/>
    </source>
</evidence>
<keyword evidence="10" id="KW-1185">Reference proteome</keyword>
<feature type="domain" description="Threonine/serine exporter-like N-terminal" evidence="8">
    <location>
        <begin position="12"/>
        <end position="247"/>
    </location>
</feature>
<dbReference type="EMBL" id="BSTX01000001">
    <property type="protein sequence ID" value="GLZ75403.1"/>
    <property type="molecule type" value="Genomic_DNA"/>
</dbReference>
<evidence type="ECO:0000313" key="9">
    <source>
        <dbReference type="EMBL" id="GLZ75403.1"/>
    </source>
</evidence>
<dbReference type="Proteomes" id="UP001165079">
    <property type="component" value="Unassembled WGS sequence"/>
</dbReference>
<evidence type="ECO:0000256" key="7">
    <source>
        <dbReference type="SAM" id="Phobius"/>
    </source>
</evidence>
<reference evidence="9" key="1">
    <citation type="submission" date="2023-03" db="EMBL/GenBank/DDBJ databases">
        <title>Actinorhabdospora filicis NBRC 111898.</title>
        <authorList>
            <person name="Ichikawa N."/>
            <person name="Sato H."/>
            <person name="Tonouchi N."/>
        </authorList>
    </citation>
    <scope>NUCLEOTIDE SEQUENCE</scope>
    <source>
        <strain evidence="9">NBRC 111898</strain>
    </source>
</reference>
<comment type="subcellular location">
    <subcellularLocation>
        <location evidence="1">Cell membrane</location>
        <topology evidence="1">Multi-pass membrane protein</topology>
    </subcellularLocation>
</comment>
<feature type="transmembrane region" description="Helical" evidence="7">
    <location>
        <begin position="227"/>
        <end position="250"/>
    </location>
</feature>
<keyword evidence="4 7" id="KW-1133">Transmembrane helix</keyword>
<dbReference type="Pfam" id="PF06738">
    <property type="entry name" value="ThrE"/>
    <property type="match status" value="1"/>
</dbReference>
<dbReference type="GO" id="GO:0005886">
    <property type="term" value="C:plasma membrane"/>
    <property type="evidence" value="ECO:0007669"/>
    <property type="project" value="UniProtKB-SubCell"/>
</dbReference>
<evidence type="ECO:0000256" key="1">
    <source>
        <dbReference type="ARBA" id="ARBA00004651"/>
    </source>
</evidence>
<feature type="transmembrane region" description="Helical" evidence="7">
    <location>
        <begin position="291"/>
        <end position="309"/>
    </location>
</feature>
<dbReference type="AlphaFoldDB" id="A0A9W6SG58"/>
<sequence length="411" mass="42789">MGEKPKDPVLDLAASLAGVLVTGGYEGTELAERRLRRLGEVYGRDVAAVVLPESATVSLDGRARVVTGLPGVPPLHRVSALKTWYAAVLDGRSGVDEAAARLDRIRASPRLYGPALRVIGTALFTLGFGVSLQPTWQQAAWSAALGLFIGLLTTATDAAARLRWIAPLLASVAVSLAVLWADERGWITGGPIPLMVPALFVFIPGDSITMAMVELSTGRVTAGAARLTESLAGLAVLAFGPIVALALLGLPAASLTDDTAPASMGVLAGILGWTVFTVGVMLVFDMRARDLPWALAVVLITYGAQLLFVRLTGDTAGTYLAAVTMTAACLLLERRPGSPPVYVLYLTAFFTLTPGSHGLRGLDAWIGGDRIAGLTGLTSMLALLTAIALGILTGAAIGPRSRGFRRETVDA</sequence>
<dbReference type="InterPro" id="IPR050539">
    <property type="entry name" value="ThrE_Dicarb/AminoAcid_Exp"/>
</dbReference>
<name>A0A9W6SG58_9ACTN</name>
<feature type="transmembrane region" description="Helical" evidence="7">
    <location>
        <begin position="341"/>
        <end position="359"/>
    </location>
</feature>
<accession>A0A9W6SG58</accession>
<dbReference type="PANTHER" id="PTHR34390:SF2">
    <property type="entry name" value="SUCCINATE TRANSPORTER SUBUNIT YJJP-RELATED"/>
    <property type="match status" value="1"/>
</dbReference>
<feature type="transmembrane region" description="Helical" evidence="7">
    <location>
        <begin position="192"/>
        <end position="215"/>
    </location>
</feature>
<evidence type="ECO:0000256" key="4">
    <source>
        <dbReference type="ARBA" id="ARBA00022989"/>
    </source>
</evidence>
<dbReference type="PANTHER" id="PTHR34390">
    <property type="entry name" value="UPF0442 PROTEIN YJJB-RELATED"/>
    <property type="match status" value="1"/>
</dbReference>
<evidence type="ECO:0000256" key="3">
    <source>
        <dbReference type="ARBA" id="ARBA00022692"/>
    </source>
</evidence>
<evidence type="ECO:0000313" key="10">
    <source>
        <dbReference type="Proteomes" id="UP001165079"/>
    </source>
</evidence>